<protein>
    <submittedName>
        <fullName evidence="1">Uncharacterized protein</fullName>
    </submittedName>
</protein>
<evidence type="ECO:0000313" key="1">
    <source>
        <dbReference type="EMBL" id="KAK1143467.1"/>
    </source>
</evidence>
<comment type="caution">
    <text evidence="1">The sequence shown here is derived from an EMBL/GenBank/DDBJ whole genome shotgun (WGS) entry which is preliminary data.</text>
</comment>
<proteinExistence type="predicted"/>
<gene>
    <name evidence="1" type="ORF">N8T08_006273</name>
</gene>
<reference evidence="1 2" key="1">
    <citation type="journal article" date="2023" name="ACS Omega">
        <title>Identification of the Neoaspergillic Acid Biosynthesis Gene Cluster by Establishing an In Vitro CRISPR-Ribonucleoprotein Genetic System in Aspergillus melleus.</title>
        <authorList>
            <person name="Yuan B."/>
            <person name="Grau M.F."/>
            <person name="Murata R.M."/>
            <person name="Torok T."/>
            <person name="Venkateswaran K."/>
            <person name="Stajich J.E."/>
            <person name="Wang C.C.C."/>
        </authorList>
    </citation>
    <scope>NUCLEOTIDE SEQUENCE [LARGE SCALE GENOMIC DNA]</scope>
    <source>
        <strain evidence="1 2">IMV 1140</strain>
    </source>
</reference>
<name>A0ACC3B0A4_9EURO</name>
<keyword evidence="2" id="KW-1185">Reference proteome</keyword>
<dbReference type="Proteomes" id="UP001177260">
    <property type="component" value="Unassembled WGS sequence"/>
</dbReference>
<organism evidence="1 2">
    <name type="scientific">Aspergillus melleus</name>
    <dbReference type="NCBI Taxonomy" id="138277"/>
    <lineage>
        <taxon>Eukaryota</taxon>
        <taxon>Fungi</taxon>
        <taxon>Dikarya</taxon>
        <taxon>Ascomycota</taxon>
        <taxon>Pezizomycotina</taxon>
        <taxon>Eurotiomycetes</taxon>
        <taxon>Eurotiomycetidae</taxon>
        <taxon>Eurotiales</taxon>
        <taxon>Aspergillaceae</taxon>
        <taxon>Aspergillus</taxon>
        <taxon>Aspergillus subgen. Circumdati</taxon>
    </lineage>
</organism>
<dbReference type="EMBL" id="JAOPJF010000039">
    <property type="protein sequence ID" value="KAK1143467.1"/>
    <property type="molecule type" value="Genomic_DNA"/>
</dbReference>
<sequence>MMASLDTSLLPLSSSFAAVAQAAQEALFLSDPLLENIDFVHFSGHQQLPYVYVALNQLPRSEFSIPSHVLHIIEEMLTSAEQSALHKCEIAPISVASYPSLPLGKGKHTTVIIDGNHRATATMVLRLIALEPVVLKTQDPGDVLSSFCADHGLSLKWKIDLADVLAAIRDSPCSTLIRAKMHLVRNFRTVETIPALVVREDNFFTACQQRPALGNRPRLLLPIHQAIYNDEKLKFAFPQSGQVHGRAVGFKPMPLLHSPGVDVPEQADNASKGEFRVDVATVVDLEL</sequence>
<accession>A0ACC3B0A4</accession>
<evidence type="ECO:0000313" key="2">
    <source>
        <dbReference type="Proteomes" id="UP001177260"/>
    </source>
</evidence>